<reference evidence="3" key="1">
    <citation type="submission" date="2016-11" db="UniProtKB">
        <authorList>
            <consortium name="WormBaseParasite"/>
        </authorList>
    </citation>
    <scope>IDENTIFICATION</scope>
</reference>
<feature type="compositionally biased region" description="Polar residues" evidence="1">
    <location>
        <begin position="1"/>
        <end position="11"/>
    </location>
</feature>
<feature type="region of interest" description="Disordered" evidence="1">
    <location>
        <begin position="132"/>
        <end position="243"/>
    </location>
</feature>
<proteinExistence type="predicted"/>
<evidence type="ECO:0000256" key="1">
    <source>
        <dbReference type="SAM" id="MobiDB-lite"/>
    </source>
</evidence>
<name>A0A1I7TMI9_9PELO</name>
<sequence length="687" mass="75613">MTDSLSTQMSRGRNAKRNKSTASVGSKKQRTQSTTSAKFQQSVDGFSTFLIAVSRLGKQGHEFTWHDLRKVYHKETQRHLTAEELNAIFSVKNKTKREIFELPQVKRFMISMDGSMMCRFRLIGDPEEYQTDYDELPPLMSSSVDSDVITQNSSSPSHSQSVSPVMSNEKSTAVSTELDDKTGGPTSDLSKSDKSPSQNSLVQQSSVTDDEGWVSGRDGHSDNSSPVGAVNDKDEVDGGSKMDMDDEVFEADNRVVSGSDNVDGSLVTDVTIVEEATVEQNFRKAETSYVSPIVMTESINAAFEAVIQSASNANVVLPETQNASKEAKVHATPRKVLSPPVAAERKTVVADELSTGQPIKKLIEKFDTAVNFAEHKVKAESPFAKSIYSQVLDEIGGNDQKINQEVFSKKQEEHGEAEVTNVIFRSASTHSSIIAQGKEQLAEFVAEQEAKHKEKSAVPANTTIEEVETAFCAKEQSSMSSLDREYFDSKTKKNEDLFEELGIRDTDGFQLRTVDSNGSDPASSEIITVIEAPQTNKIEEIRNRADSIESDADVPYSLCSEDEAEPMTMIEKSMKVSQSAEQLSTPKEEQKAKTVVVNVELDAKAKREPIVETHATVKDRIAELQAFVSKKQVPIAKVDSVEEKDDIVTLSRSEELPHMPLSASSSPSTGTVRRRQVKFMRGCCVVQ</sequence>
<accession>A0A1I7TMI9</accession>
<dbReference type="eggNOG" id="ENOG502R36B">
    <property type="taxonomic scope" value="Eukaryota"/>
</dbReference>
<organism evidence="2 3">
    <name type="scientific">Caenorhabditis tropicalis</name>
    <dbReference type="NCBI Taxonomy" id="1561998"/>
    <lineage>
        <taxon>Eukaryota</taxon>
        <taxon>Metazoa</taxon>
        <taxon>Ecdysozoa</taxon>
        <taxon>Nematoda</taxon>
        <taxon>Chromadorea</taxon>
        <taxon>Rhabditida</taxon>
        <taxon>Rhabditina</taxon>
        <taxon>Rhabditomorpha</taxon>
        <taxon>Rhabditoidea</taxon>
        <taxon>Rhabditidae</taxon>
        <taxon>Peloderinae</taxon>
        <taxon>Caenorhabditis</taxon>
    </lineage>
</organism>
<feature type="compositionally biased region" description="Polar residues" evidence="1">
    <location>
        <begin position="140"/>
        <end position="150"/>
    </location>
</feature>
<feature type="compositionally biased region" description="Polar residues" evidence="1">
    <location>
        <begin position="184"/>
        <end position="207"/>
    </location>
</feature>
<evidence type="ECO:0000313" key="3">
    <source>
        <dbReference type="WBParaSite" id="Csp11.Scaffold628.g7405.t1"/>
    </source>
</evidence>
<dbReference type="WBParaSite" id="Csp11.Scaffold628.g7405.t1">
    <property type="protein sequence ID" value="Csp11.Scaffold628.g7405.t1"/>
    <property type="gene ID" value="Csp11.Scaffold628.g7405"/>
</dbReference>
<keyword evidence="2" id="KW-1185">Reference proteome</keyword>
<feature type="compositionally biased region" description="Polar residues" evidence="1">
    <location>
        <begin position="20"/>
        <end position="37"/>
    </location>
</feature>
<dbReference type="Proteomes" id="UP000095282">
    <property type="component" value="Unplaced"/>
</dbReference>
<feature type="compositionally biased region" description="Basic and acidic residues" evidence="1">
    <location>
        <begin position="231"/>
        <end position="243"/>
    </location>
</feature>
<dbReference type="STRING" id="1561998.A0A1I7TMI9"/>
<feature type="region of interest" description="Disordered" evidence="1">
    <location>
        <begin position="1"/>
        <end position="37"/>
    </location>
</feature>
<evidence type="ECO:0000313" key="2">
    <source>
        <dbReference type="Proteomes" id="UP000095282"/>
    </source>
</evidence>
<feature type="compositionally biased region" description="Low complexity" evidence="1">
    <location>
        <begin position="151"/>
        <end position="168"/>
    </location>
</feature>
<dbReference type="AlphaFoldDB" id="A0A1I7TMI9"/>
<protein>
    <submittedName>
        <fullName evidence="3">SPK domain-containing protein</fullName>
    </submittedName>
</protein>